<organism evidence="2 3">
    <name type="scientific">Pleurotus ostreatus</name>
    <name type="common">Oyster mushroom</name>
    <name type="synonym">White-rot fungus</name>
    <dbReference type="NCBI Taxonomy" id="5322"/>
    <lineage>
        <taxon>Eukaryota</taxon>
        <taxon>Fungi</taxon>
        <taxon>Dikarya</taxon>
        <taxon>Basidiomycota</taxon>
        <taxon>Agaricomycotina</taxon>
        <taxon>Agaricomycetes</taxon>
        <taxon>Agaricomycetidae</taxon>
        <taxon>Agaricales</taxon>
        <taxon>Pleurotineae</taxon>
        <taxon>Pleurotaceae</taxon>
        <taxon>Pleurotus</taxon>
    </lineage>
</organism>
<evidence type="ECO:0000313" key="3">
    <source>
        <dbReference type="Proteomes" id="UP000623687"/>
    </source>
</evidence>
<dbReference type="GeneID" id="59370064"/>
<name>A0A8H7A4N7_PLEOS</name>
<protein>
    <recommendedName>
        <fullName evidence="4">Phosphoglycerate mutase-like protein</fullName>
    </recommendedName>
</protein>
<dbReference type="PANTHER" id="PTHR11567">
    <property type="entry name" value="ACID PHOSPHATASE-RELATED"/>
    <property type="match status" value="1"/>
</dbReference>
<evidence type="ECO:0000313" key="2">
    <source>
        <dbReference type="EMBL" id="KAF7439886.1"/>
    </source>
</evidence>
<comment type="caution">
    <text evidence="2">The sequence shown here is derived from an EMBL/GenBank/DDBJ whole genome shotgun (WGS) entry which is preliminary data.</text>
</comment>
<dbReference type="InterPro" id="IPR000560">
    <property type="entry name" value="His_Pase_clade-2"/>
</dbReference>
<proteinExistence type="inferred from homology"/>
<dbReference type="Proteomes" id="UP000623687">
    <property type="component" value="Unassembled WGS sequence"/>
</dbReference>
<keyword evidence="3" id="KW-1185">Reference proteome</keyword>
<dbReference type="AlphaFoldDB" id="A0A8H7A4N7"/>
<evidence type="ECO:0000256" key="1">
    <source>
        <dbReference type="ARBA" id="ARBA00005375"/>
    </source>
</evidence>
<dbReference type="InterPro" id="IPR029033">
    <property type="entry name" value="His_PPase_superfam"/>
</dbReference>
<dbReference type="EMBL" id="JACETU010000001">
    <property type="protein sequence ID" value="KAF7439886.1"/>
    <property type="molecule type" value="Genomic_DNA"/>
</dbReference>
<sequence length="377" mass="41185">MVNLASGLLGAILLVRHGDRLEFFQDPLTYTPSETTLTPLGTVQAFNQGDFFRQRYLQPGPNRIDDLNTDLVDINQLIVRADAAGEGNIIFESCIAFLQGFYPPTTQFSTTLANGTTVLGAMGGYQYVPIESVEPNQDISLNSFTSCPNFELHTSAFYNSPEFLAKAAEAAPFLNQLKPFLGDRDVNFTNMIFDFVNVNMIHNATFLQSLPPTFAAQAYDLGNFHERGVFSDTSPSGIGNIAIRTILPSIFTNLKRIANSTDPLKFALNQISYKPFISLFNITDVPTGSPDVFGIVDYASAVALEVRKPDDREATVSLTFRNGTTTDARLLPIFNNQTAVPISQFISTLSAAAVDNTAQWCTACNQHTLRGCAVCTA</sequence>
<dbReference type="OrthoDB" id="258392at2759"/>
<reference evidence="2" key="1">
    <citation type="submission" date="2019-07" db="EMBL/GenBank/DDBJ databases">
        <authorList>
            <person name="Palmer J.M."/>
        </authorList>
    </citation>
    <scope>NUCLEOTIDE SEQUENCE</scope>
    <source>
        <strain evidence="2">PC9</strain>
    </source>
</reference>
<dbReference type="Pfam" id="PF00328">
    <property type="entry name" value="His_Phos_2"/>
    <property type="match status" value="1"/>
</dbReference>
<dbReference type="RefSeq" id="XP_036635730.1">
    <property type="nucleotide sequence ID" value="XM_036769885.1"/>
</dbReference>
<dbReference type="SUPFAM" id="SSF53254">
    <property type="entry name" value="Phosphoglycerate mutase-like"/>
    <property type="match status" value="1"/>
</dbReference>
<dbReference type="GO" id="GO:0016791">
    <property type="term" value="F:phosphatase activity"/>
    <property type="evidence" value="ECO:0007669"/>
    <property type="project" value="TreeGrafter"/>
</dbReference>
<evidence type="ECO:0008006" key="4">
    <source>
        <dbReference type="Google" id="ProtNLM"/>
    </source>
</evidence>
<dbReference type="Gene3D" id="3.40.50.1240">
    <property type="entry name" value="Phosphoglycerate mutase-like"/>
    <property type="match status" value="1"/>
</dbReference>
<gene>
    <name evidence="2" type="ORF">PC9H_000223</name>
</gene>
<dbReference type="PANTHER" id="PTHR11567:SF142">
    <property type="entry name" value="PHOSPHOGLYCERATE MUTASE-LIKE PROTEIN"/>
    <property type="match status" value="1"/>
</dbReference>
<comment type="similarity">
    <text evidence="1">Belongs to the histidine acid phosphatase family.</text>
</comment>
<dbReference type="InterPro" id="IPR050645">
    <property type="entry name" value="Histidine_acid_phosphatase"/>
</dbReference>
<accession>A0A8H7A4N7</accession>
<dbReference type="VEuPathDB" id="FungiDB:PC9H_000223"/>